<dbReference type="InterPro" id="IPR029044">
    <property type="entry name" value="Nucleotide-diphossugar_trans"/>
</dbReference>
<organism evidence="1">
    <name type="scientific">viral metagenome</name>
    <dbReference type="NCBI Taxonomy" id="1070528"/>
    <lineage>
        <taxon>unclassified sequences</taxon>
        <taxon>metagenomes</taxon>
        <taxon>organismal metagenomes</taxon>
    </lineage>
</organism>
<dbReference type="SUPFAM" id="SSF53448">
    <property type="entry name" value="Nucleotide-diphospho-sugar transferases"/>
    <property type="match status" value="1"/>
</dbReference>
<dbReference type="Gene3D" id="3.90.550.10">
    <property type="entry name" value="Spore Coat Polysaccharide Biosynthesis Protein SpsA, Chain A"/>
    <property type="match status" value="1"/>
</dbReference>
<reference evidence="1" key="1">
    <citation type="journal article" date="2020" name="Nature">
        <title>Giant virus diversity and host interactions through global metagenomics.</title>
        <authorList>
            <person name="Schulz F."/>
            <person name="Roux S."/>
            <person name="Paez-Espino D."/>
            <person name="Jungbluth S."/>
            <person name="Walsh D.A."/>
            <person name="Denef V.J."/>
            <person name="McMahon K.D."/>
            <person name="Konstantinidis K.T."/>
            <person name="Eloe-Fadrosh E.A."/>
            <person name="Kyrpides N.C."/>
            <person name="Woyke T."/>
        </authorList>
    </citation>
    <scope>NUCLEOTIDE SEQUENCE</scope>
    <source>
        <strain evidence="1">GVMAG-S-1101165-84</strain>
    </source>
</reference>
<dbReference type="EMBL" id="MN740781">
    <property type="protein sequence ID" value="QHU11295.1"/>
    <property type="molecule type" value="Genomic_DNA"/>
</dbReference>
<proteinExistence type="predicted"/>
<accession>A0A6C0JZS1</accession>
<sequence>MKCAVVTIAIGTSYISNYNRIFRKHTENYCKKYGYDFIVISEYSLPAKYPINPFVNIMKWTLPYREDLQQYERIMIVDADIILTPACPSFHDIELNGKIGVVDEYSQPTPSLRIDIQKNYGYETSAVEYYERHIGFKLNTTRVFNGGLYICSPSLHGSFFKSIFDKHVDGTFTCKTIPFHYEQGMFGYELQTQNLYALLENSWNMIWPIVSHGFHIGQKDKTEYAKELYTTANAIHFCANMDWTIAASLGHS</sequence>
<name>A0A6C0JZS1_9ZZZZ</name>
<evidence type="ECO:0008006" key="2">
    <source>
        <dbReference type="Google" id="ProtNLM"/>
    </source>
</evidence>
<evidence type="ECO:0000313" key="1">
    <source>
        <dbReference type="EMBL" id="QHU11295.1"/>
    </source>
</evidence>
<dbReference type="AlphaFoldDB" id="A0A6C0JZS1"/>
<protein>
    <recommendedName>
        <fullName evidence="2">Glycosyltransferase</fullName>
    </recommendedName>
</protein>